<keyword evidence="2" id="KW-0229">DNA integration</keyword>
<accession>A0A939J5B3</accession>
<organism evidence="7 8">
    <name type="scientific">Roseibium limicola</name>
    <dbReference type="NCBI Taxonomy" id="2816037"/>
    <lineage>
        <taxon>Bacteria</taxon>
        <taxon>Pseudomonadati</taxon>
        <taxon>Pseudomonadota</taxon>
        <taxon>Alphaproteobacteria</taxon>
        <taxon>Hyphomicrobiales</taxon>
        <taxon>Stappiaceae</taxon>
        <taxon>Roseibium</taxon>
    </lineage>
</organism>
<dbReference type="EMBL" id="JAFLNF010000001">
    <property type="protein sequence ID" value="MBO0343897.1"/>
    <property type="molecule type" value="Genomic_DNA"/>
</dbReference>
<dbReference type="PANTHER" id="PTHR30349">
    <property type="entry name" value="PHAGE INTEGRASE-RELATED"/>
    <property type="match status" value="1"/>
</dbReference>
<feature type="domain" description="Tyr recombinase" evidence="6">
    <location>
        <begin position="370"/>
        <end position="592"/>
    </location>
</feature>
<feature type="region of interest" description="Disordered" evidence="5">
    <location>
        <begin position="186"/>
        <end position="232"/>
    </location>
</feature>
<dbReference type="CDD" id="cd01184">
    <property type="entry name" value="INT_C_like_1"/>
    <property type="match status" value="1"/>
</dbReference>
<keyword evidence="4" id="KW-0233">DNA recombination</keyword>
<dbReference type="GO" id="GO:0003677">
    <property type="term" value="F:DNA binding"/>
    <property type="evidence" value="ECO:0007669"/>
    <property type="project" value="UniProtKB-KW"/>
</dbReference>
<dbReference type="GO" id="GO:0006310">
    <property type="term" value="P:DNA recombination"/>
    <property type="evidence" value="ECO:0007669"/>
    <property type="project" value="UniProtKB-KW"/>
</dbReference>
<dbReference type="InterPro" id="IPR002104">
    <property type="entry name" value="Integrase_catalytic"/>
</dbReference>
<comment type="similarity">
    <text evidence="1">Belongs to the 'phage' integrase family.</text>
</comment>
<dbReference type="PROSITE" id="PS51898">
    <property type="entry name" value="TYR_RECOMBINASE"/>
    <property type="match status" value="1"/>
</dbReference>
<dbReference type="PANTHER" id="PTHR30349:SF41">
    <property type="entry name" value="INTEGRASE_RECOMBINASE PROTEIN MJ0367-RELATED"/>
    <property type="match status" value="1"/>
</dbReference>
<proteinExistence type="inferred from homology"/>
<dbReference type="InterPro" id="IPR050090">
    <property type="entry name" value="Tyrosine_recombinase_XerCD"/>
</dbReference>
<dbReference type="Proteomes" id="UP000664779">
    <property type="component" value="Unassembled WGS sequence"/>
</dbReference>
<feature type="compositionally biased region" description="Polar residues" evidence="5">
    <location>
        <begin position="186"/>
        <end position="225"/>
    </location>
</feature>
<gene>
    <name evidence="7" type="ORF">J0X15_01575</name>
</gene>
<evidence type="ECO:0000313" key="7">
    <source>
        <dbReference type="EMBL" id="MBO0343897.1"/>
    </source>
</evidence>
<evidence type="ECO:0000256" key="3">
    <source>
        <dbReference type="ARBA" id="ARBA00023125"/>
    </source>
</evidence>
<protein>
    <submittedName>
        <fullName evidence="7">Site-specific integrase</fullName>
    </submittedName>
</protein>
<comment type="caution">
    <text evidence="7">The sequence shown here is derived from an EMBL/GenBank/DDBJ whole genome shotgun (WGS) entry which is preliminary data.</text>
</comment>
<dbReference type="InterPro" id="IPR013762">
    <property type="entry name" value="Integrase-like_cat_sf"/>
</dbReference>
<name>A0A939J5B3_9HYPH</name>
<dbReference type="Pfam" id="PF20172">
    <property type="entry name" value="DUF6538"/>
    <property type="match status" value="1"/>
</dbReference>
<evidence type="ECO:0000256" key="1">
    <source>
        <dbReference type="ARBA" id="ARBA00008857"/>
    </source>
</evidence>
<dbReference type="RefSeq" id="WP_206937682.1">
    <property type="nucleotide sequence ID" value="NZ_JAFLNF010000001.1"/>
</dbReference>
<reference evidence="7" key="1">
    <citation type="submission" date="2021-03" db="EMBL/GenBank/DDBJ databases">
        <title>Roseibium sp. CAU 1637 isolated from Incheon.</title>
        <authorList>
            <person name="Kim W."/>
        </authorList>
    </citation>
    <scope>NUCLEOTIDE SEQUENCE</scope>
    <source>
        <strain evidence="7">CAU 1637</strain>
    </source>
</reference>
<keyword evidence="8" id="KW-1185">Reference proteome</keyword>
<dbReference type="AlphaFoldDB" id="A0A939J5B3"/>
<evidence type="ECO:0000256" key="5">
    <source>
        <dbReference type="SAM" id="MobiDB-lite"/>
    </source>
</evidence>
<evidence type="ECO:0000256" key="4">
    <source>
        <dbReference type="ARBA" id="ARBA00023172"/>
    </source>
</evidence>
<evidence type="ECO:0000259" key="6">
    <source>
        <dbReference type="PROSITE" id="PS51898"/>
    </source>
</evidence>
<keyword evidence="3" id="KW-0238">DNA-binding</keyword>
<dbReference type="GO" id="GO:0015074">
    <property type="term" value="P:DNA integration"/>
    <property type="evidence" value="ECO:0007669"/>
    <property type="project" value="UniProtKB-KW"/>
</dbReference>
<dbReference type="Gene3D" id="1.10.443.10">
    <property type="entry name" value="Intergrase catalytic core"/>
    <property type="match status" value="1"/>
</dbReference>
<dbReference type="InterPro" id="IPR046668">
    <property type="entry name" value="DUF6538"/>
</dbReference>
<evidence type="ECO:0000256" key="2">
    <source>
        <dbReference type="ARBA" id="ARBA00022908"/>
    </source>
</evidence>
<evidence type="ECO:0000313" key="8">
    <source>
        <dbReference type="Proteomes" id="UP000664779"/>
    </source>
</evidence>
<dbReference type="InterPro" id="IPR011010">
    <property type="entry name" value="DNA_brk_join_enz"/>
</dbReference>
<sequence>MARASYIQRRDGRYHLQIRLSKSLGHMLGKSTYRKSLGTSQYGVAQYRLRECLGWIYSMNESTDYPHLIEMNLFTLREYVSDTWPLSDERLFSRRTYEEMFKNFKHRAIAAGFDPTVYAPDINALFAAFVQQNLDAEAHEQNIIRQQHYERGRQDALSSMANASAPSSFQMNMPVVGFATSESLEMETQGNDMGSESAPDEQQFQHGHQSLLPSSSGGVTLQSKTSHPELVKQAKPVRFSNALSRFLDETGGNKDAKSTTRLIVNFLIDKLNDPIVADFDAEAVRTLDRMIPDIPNKKGVPGVHSTSLAARHDYAQQFGWDNLTRLTAARIQNGYHNELSKFFGWMIDEGIYPHEKPVFKTLSPKNLVSISRDAFDDDEVTRIFAQPLFTGCSSVKRIWRPGDYLIQNHLYWAYLILLLTGTRPGELGQLDLNDIQERDGISYLFLRPFDPRNGQVALEDVKRFKTESSQRVIPLHPLLFDLGLQERIEELREIDCPVLFPEWEPYPKPDGEIRWGQPITKSWQYLKKNIEIDRSDVTLYSTRHWFADLIDNTDIKHATRTRVMGHKNKDDIPSRYGSKSRLTTRDLELLTDIRSPVIDKISGPLIAAKALADQGKLKVVKPWLQQTNWSKYYRNKFLGKSAGKASLP</sequence>
<dbReference type="SUPFAM" id="SSF56349">
    <property type="entry name" value="DNA breaking-rejoining enzymes"/>
    <property type="match status" value="1"/>
</dbReference>